<dbReference type="KEGG" id="gtt:GUITHDRAFT_105973"/>
<feature type="region of interest" description="Disordered" evidence="2">
    <location>
        <begin position="905"/>
        <end position="941"/>
    </location>
</feature>
<feature type="compositionally biased region" description="Basic and acidic residues" evidence="2">
    <location>
        <begin position="845"/>
        <end position="857"/>
    </location>
</feature>
<gene>
    <name evidence="3" type="ORF">GUITHDRAFT_105973</name>
</gene>
<dbReference type="AlphaFoldDB" id="L1JJV6"/>
<feature type="compositionally biased region" description="Polar residues" evidence="2">
    <location>
        <begin position="401"/>
        <end position="419"/>
    </location>
</feature>
<accession>L1JJV6</accession>
<feature type="compositionally biased region" description="Basic and acidic residues" evidence="2">
    <location>
        <begin position="384"/>
        <end position="397"/>
    </location>
</feature>
<feature type="compositionally biased region" description="Polar residues" evidence="2">
    <location>
        <begin position="298"/>
        <end position="325"/>
    </location>
</feature>
<feature type="compositionally biased region" description="Basic and acidic residues" evidence="2">
    <location>
        <begin position="263"/>
        <end position="282"/>
    </location>
</feature>
<feature type="region of interest" description="Disordered" evidence="2">
    <location>
        <begin position="691"/>
        <end position="749"/>
    </location>
</feature>
<name>L1JJV6_GUITC</name>
<feature type="compositionally biased region" description="Polar residues" evidence="2">
    <location>
        <begin position="521"/>
        <end position="530"/>
    </location>
</feature>
<dbReference type="EMBL" id="JH992986">
    <property type="protein sequence ID" value="EKX48365.1"/>
    <property type="molecule type" value="Genomic_DNA"/>
</dbReference>
<feature type="coiled-coil region" evidence="1">
    <location>
        <begin position="204"/>
        <end position="238"/>
    </location>
</feature>
<dbReference type="GeneID" id="17304986"/>
<dbReference type="Proteomes" id="UP000011087">
    <property type="component" value="Unassembled WGS sequence"/>
</dbReference>
<feature type="region of interest" description="Disordered" evidence="2">
    <location>
        <begin position="521"/>
        <end position="601"/>
    </location>
</feature>
<dbReference type="EnsemblProtists" id="EKX48365">
    <property type="protein sequence ID" value="EKX48365"/>
    <property type="gene ID" value="GUITHDRAFT_105973"/>
</dbReference>
<feature type="region of interest" description="Disordered" evidence="2">
    <location>
        <begin position="263"/>
        <end position="475"/>
    </location>
</feature>
<feature type="region of interest" description="Disordered" evidence="2">
    <location>
        <begin position="841"/>
        <end position="865"/>
    </location>
</feature>
<dbReference type="PaxDb" id="55529-EKX48365"/>
<sequence>MNSRPQDSEHVKPSAFQYLRRAGDRIFASNDETNPTSSKPMDQIPEFLSPGVRLKLGGDADRYMFAPNATNGPSARNFSILNVSLPSTPSRFVMAGASNASGEVDEDSKSKLRRVQQVAAAIEQGLKEQRDQLQHQLDLSAQREALLQARISQLQERMVLEESVWIELKSNPRTSPEALALKLRRAREALRWAERAEADERQQRMAAEALVSQLKAERDSANLQLMQMRDHLDSLQKERVNNVSIIDSSSILHPHSFNSQLAERADQLREQGSPEERLSQEGRKRRQDGRKRLESALKNFQTRQAHRQLNLSDSWRNDENSNASDPQEPRQGQRDSFSPVSPIPDPKRSLHRSYQDAGEQESIMSRPGLHKRGYSWDVGTGDRLLSRLDEPGRDKQGHAASLTTRALQDPQANPSASTNSRERQEEDCFAGHVSSSGSSDGSKSSSSELKVGAPVNKLSISPSTEQERWKPKGMSANGSARFSLLGHAGHSGCAENGSWWKGVGGEEDVSECEEHVTAAGTITYTNNEDAPTNEDDTAPSVSNSSSSNDSSQDCLPDPPQPAEQINDLGGLARERSKGEVQGEDNYGKTMMRSSTPPSSYGQLLCSLPEAKPVLDFPISLDSTSSPPSSARALWRMGSNRGLVNPVWSTESEQQEEEKQVGSGDPAPPSSTDSLIQGLPTNAWQRGLPQGVKLQPARDGDDVAPSPFPSTGSSVGNFPHHLSARDGGDLLPSVSSLASSTGGGSDGREALLRYPMPPPIIQPQGHMLEISPFPSSASLSGQFGRMASASLLLGEQQALKPQPAANMEISPFPSASSLLVPQLHRPPGDVITGSPVLRQAAAALDASKRSEHETREASSPHSPLILGDIERNLTKTHVSSGAQQTHEQVMEEVSLFFLYPADERQQAEAVPSCPPHAESEAAGDSNGRMASLPAGSAAGGEQSSQSLIGTMIALLAADEPLRDRELQTILTAVEELIMRYASSAGSGEVEGREVLSPTSVEALVRVLCGEGAGSRSNFARQVVRNLAFIAADVAGREAIVQQLQSQHAALHIISKMLSEESNPSDEGSSIHFHLLMLIGNLLINSTGRKLILAQGGMVQQLLRFLWFDEIKYVKTLRFTTGALRSLAADAWGRELISNGGYIYSASQLSDRLQELRFSSDVNTVRYVNALVKRLEGKS</sequence>
<organism evidence="3">
    <name type="scientific">Guillardia theta (strain CCMP2712)</name>
    <name type="common">Cryptophyte</name>
    <dbReference type="NCBI Taxonomy" id="905079"/>
    <lineage>
        <taxon>Eukaryota</taxon>
        <taxon>Cryptophyceae</taxon>
        <taxon>Pyrenomonadales</taxon>
        <taxon>Geminigeraceae</taxon>
        <taxon>Guillardia</taxon>
    </lineage>
</organism>
<feature type="compositionally biased region" description="Low complexity" evidence="2">
    <location>
        <begin position="434"/>
        <end position="447"/>
    </location>
</feature>
<dbReference type="RefSeq" id="XP_005835345.1">
    <property type="nucleotide sequence ID" value="XM_005835288.1"/>
</dbReference>
<keyword evidence="5" id="KW-1185">Reference proteome</keyword>
<proteinExistence type="predicted"/>
<feature type="region of interest" description="Disordered" evidence="2">
    <location>
        <begin position="23"/>
        <end position="44"/>
    </location>
</feature>
<keyword evidence="1" id="KW-0175">Coiled coil</keyword>
<evidence type="ECO:0000313" key="4">
    <source>
        <dbReference type="EnsemblProtists" id="EKX48365"/>
    </source>
</evidence>
<evidence type="ECO:0000313" key="5">
    <source>
        <dbReference type="Proteomes" id="UP000011087"/>
    </source>
</evidence>
<feature type="compositionally biased region" description="Low complexity" evidence="2">
    <location>
        <begin position="540"/>
        <end position="551"/>
    </location>
</feature>
<evidence type="ECO:0000313" key="3">
    <source>
        <dbReference type="EMBL" id="EKX48365.1"/>
    </source>
</evidence>
<evidence type="ECO:0000256" key="1">
    <source>
        <dbReference type="SAM" id="Coils"/>
    </source>
</evidence>
<protein>
    <submittedName>
        <fullName evidence="3 4">Uncharacterized protein</fullName>
    </submittedName>
</protein>
<feature type="compositionally biased region" description="Polar residues" evidence="2">
    <location>
        <begin position="591"/>
        <end position="601"/>
    </location>
</feature>
<reference evidence="4" key="3">
    <citation type="submission" date="2016-03" db="UniProtKB">
        <authorList>
            <consortium name="EnsemblProtists"/>
        </authorList>
    </citation>
    <scope>IDENTIFICATION</scope>
</reference>
<feature type="compositionally biased region" description="Polar residues" evidence="2">
    <location>
        <begin position="30"/>
        <end position="40"/>
    </location>
</feature>
<feature type="region of interest" description="Disordered" evidence="2">
    <location>
        <begin position="648"/>
        <end position="676"/>
    </location>
</feature>
<reference evidence="3 5" key="1">
    <citation type="journal article" date="2012" name="Nature">
        <title>Algal genomes reveal evolutionary mosaicism and the fate of nucleomorphs.</title>
        <authorList>
            <consortium name="DOE Joint Genome Institute"/>
            <person name="Curtis B.A."/>
            <person name="Tanifuji G."/>
            <person name="Burki F."/>
            <person name="Gruber A."/>
            <person name="Irimia M."/>
            <person name="Maruyama S."/>
            <person name="Arias M.C."/>
            <person name="Ball S.G."/>
            <person name="Gile G.H."/>
            <person name="Hirakawa Y."/>
            <person name="Hopkins J.F."/>
            <person name="Kuo A."/>
            <person name="Rensing S.A."/>
            <person name="Schmutz J."/>
            <person name="Symeonidi A."/>
            <person name="Elias M."/>
            <person name="Eveleigh R.J."/>
            <person name="Herman E.K."/>
            <person name="Klute M.J."/>
            <person name="Nakayama T."/>
            <person name="Obornik M."/>
            <person name="Reyes-Prieto A."/>
            <person name="Armbrust E.V."/>
            <person name="Aves S.J."/>
            <person name="Beiko R.G."/>
            <person name="Coutinho P."/>
            <person name="Dacks J.B."/>
            <person name="Durnford D.G."/>
            <person name="Fast N.M."/>
            <person name="Green B.R."/>
            <person name="Grisdale C.J."/>
            <person name="Hempel F."/>
            <person name="Henrissat B."/>
            <person name="Hoppner M.P."/>
            <person name="Ishida K."/>
            <person name="Kim E."/>
            <person name="Koreny L."/>
            <person name="Kroth P.G."/>
            <person name="Liu Y."/>
            <person name="Malik S.B."/>
            <person name="Maier U.G."/>
            <person name="McRose D."/>
            <person name="Mock T."/>
            <person name="Neilson J.A."/>
            <person name="Onodera N.T."/>
            <person name="Poole A.M."/>
            <person name="Pritham E.J."/>
            <person name="Richards T.A."/>
            <person name="Rocap G."/>
            <person name="Roy S.W."/>
            <person name="Sarai C."/>
            <person name="Schaack S."/>
            <person name="Shirato S."/>
            <person name="Slamovits C.H."/>
            <person name="Spencer D.F."/>
            <person name="Suzuki S."/>
            <person name="Worden A.Z."/>
            <person name="Zauner S."/>
            <person name="Barry K."/>
            <person name="Bell C."/>
            <person name="Bharti A.K."/>
            <person name="Crow J.A."/>
            <person name="Grimwood J."/>
            <person name="Kramer R."/>
            <person name="Lindquist E."/>
            <person name="Lucas S."/>
            <person name="Salamov A."/>
            <person name="McFadden G.I."/>
            <person name="Lane C.E."/>
            <person name="Keeling P.J."/>
            <person name="Gray M.W."/>
            <person name="Grigoriev I.V."/>
            <person name="Archibald J.M."/>
        </authorList>
    </citation>
    <scope>NUCLEOTIDE SEQUENCE</scope>
    <source>
        <strain evidence="3 5">CCMP2712</strain>
    </source>
</reference>
<dbReference type="HOGENOM" id="CLU_273468_0_0_1"/>
<reference evidence="5" key="2">
    <citation type="submission" date="2012-11" db="EMBL/GenBank/DDBJ databases">
        <authorList>
            <person name="Kuo A."/>
            <person name="Curtis B.A."/>
            <person name="Tanifuji G."/>
            <person name="Burki F."/>
            <person name="Gruber A."/>
            <person name="Irimia M."/>
            <person name="Maruyama S."/>
            <person name="Arias M.C."/>
            <person name="Ball S.G."/>
            <person name="Gile G.H."/>
            <person name="Hirakawa Y."/>
            <person name="Hopkins J.F."/>
            <person name="Rensing S.A."/>
            <person name="Schmutz J."/>
            <person name="Symeonidi A."/>
            <person name="Elias M."/>
            <person name="Eveleigh R.J."/>
            <person name="Herman E.K."/>
            <person name="Klute M.J."/>
            <person name="Nakayama T."/>
            <person name="Obornik M."/>
            <person name="Reyes-Prieto A."/>
            <person name="Armbrust E.V."/>
            <person name="Aves S.J."/>
            <person name="Beiko R.G."/>
            <person name="Coutinho P."/>
            <person name="Dacks J.B."/>
            <person name="Durnford D.G."/>
            <person name="Fast N.M."/>
            <person name="Green B.R."/>
            <person name="Grisdale C."/>
            <person name="Hempe F."/>
            <person name="Henrissat B."/>
            <person name="Hoppner M.P."/>
            <person name="Ishida K.-I."/>
            <person name="Kim E."/>
            <person name="Koreny L."/>
            <person name="Kroth P.G."/>
            <person name="Liu Y."/>
            <person name="Malik S.-B."/>
            <person name="Maier U.G."/>
            <person name="McRose D."/>
            <person name="Mock T."/>
            <person name="Neilson J.A."/>
            <person name="Onodera N.T."/>
            <person name="Poole A.M."/>
            <person name="Pritham E.J."/>
            <person name="Richards T.A."/>
            <person name="Rocap G."/>
            <person name="Roy S.W."/>
            <person name="Sarai C."/>
            <person name="Schaack S."/>
            <person name="Shirato S."/>
            <person name="Slamovits C.H."/>
            <person name="Spencer D.F."/>
            <person name="Suzuki S."/>
            <person name="Worden A.Z."/>
            <person name="Zauner S."/>
            <person name="Barry K."/>
            <person name="Bell C."/>
            <person name="Bharti A.K."/>
            <person name="Crow J.A."/>
            <person name="Grimwood J."/>
            <person name="Kramer R."/>
            <person name="Lindquist E."/>
            <person name="Lucas S."/>
            <person name="Salamov A."/>
            <person name="McFadden G.I."/>
            <person name="Lane C.E."/>
            <person name="Keeling P.J."/>
            <person name="Gray M.W."/>
            <person name="Grigoriev I.V."/>
            <person name="Archibald J.M."/>
        </authorList>
    </citation>
    <scope>NUCLEOTIDE SEQUENCE</scope>
    <source>
        <strain evidence="5">CCMP2712</strain>
    </source>
</reference>
<evidence type="ECO:0000256" key="2">
    <source>
        <dbReference type="SAM" id="MobiDB-lite"/>
    </source>
</evidence>